<sequence length="459" mass="49975">MLCLTSVWSNILSFNFALICLAPHEHEDGSQEHDVDKFANLKGAHFTPNQKTYLTSAVAISALFGNFIAVQLITKYGVRSVFTPLGLLSAISTALFPLALKSGFITTLILRCLQGIAFSANFPVIGSFTSKWAYYKQSGFVVSTLVAYVQLSPTLSDPISGALCDSDLGWESVFYGHALVCLFLFLLFGIIYRNSPGKHPFVGHNELYKVTVNKPIQSKAELRKIPHMQILKTPAVWAVWLGGIGNFFCVNAIFLFSPNYFHYVLKMDVQSTGAMSAVPAVLQFLVKLSGGITSDKVRCVNETNKLRLYNSLAFFGSATGFIILSFIPPENSFTCFIILSVATGFLGLTTGGFFKAGPLIAQQYSQFVTGNISQTITTTMIIVPFVIGGLAPKNSAADWQHIFWVIAAVLIAMNAVFCILCSASPAEWTKVRSADYTPETKPASTTFASATIGKIYPSK</sequence>
<evidence type="ECO:0000313" key="2">
    <source>
        <dbReference type="WBParaSite" id="JU765_v2.g10880.t1"/>
    </source>
</evidence>
<evidence type="ECO:0000313" key="1">
    <source>
        <dbReference type="Proteomes" id="UP000887576"/>
    </source>
</evidence>
<dbReference type="Proteomes" id="UP000887576">
    <property type="component" value="Unplaced"/>
</dbReference>
<proteinExistence type="predicted"/>
<accession>A0AC34PXG2</accession>
<reference evidence="2" key="1">
    <citation type="submission" date="2022-11" db="UniProtKB">
        <authorList>
            <consortium name="WormBaseParasite"/>
        </authorList>
    </citation>
    <scope>IDENTIFICATION</scope>
</reference>
<organism evidence="1 2">
    <name type="scientific">Panagrolaimus sp. JU765</name>
    <dbReference type="NCBI Taxonomy" id="591449"/>
    <lineage>
        <taxon>Eukaryota</taxon>
        <taxon>Metazoa</taxon>
        <taxon>Ecdysozoa</taxon>
        <taxon>Nematoda</taxon>
        <taxon>Chromadorea</taxon>
        <taxon>Rhabditida</taxon>
        <taxon>Tylenchina</taxon>
        <taxon>Panagrolaimomorpha</taxon>
        <taxon>Panagrolaimoidea</taxon>
        <taxon>Panagrolaimidae</taxon>
        <taxon>Panagrolaimus</taxon>
    </lineage>
</organism>
<protein>
    <submittedName>
        <fullName evidence="2">MFS domain-containing protein</fullName>
    </submittedName>
</protein>
<name>A0AC34PXG2_9BILA</name>
<dbReference type="WBParaSite" id="JU765_v2.g10880.t1">
    <property type="protein sequence ID" value="JU765_v2.g10880.t1"/>
    <property type="gene ID" value="JU765_v2.g10880"/>
</dbReference>